<keyword evidence="1" id="KW-0547">Nucleotide-binding</keyword>
<dbReference type="GO" id="GO:0000725">
    <property type="term" value="P:recombinational repair"/>
    <property type="evidence" value="ECO:0007669"/>
    <property type="project" value="TreeGrafter"/>
</dbReference>
<evidence type="ECO:0000313" key="6">
    <source>
        <dbReference type="EMBL" id="CAB4774950.1"/>
    </source>
</evidence>
<name>A0A6J6VS78_9ZZZZ</name>
<gene>
    <name evidence="6" type="ORF">UFOPK2958_00132</name>
</gene>
<dbReference type="GO" id="GO:0016787">
    <property type="term" value="F:hydrolase activity"/>
    <property type="evidence" value="ECO:0007669"/>
    <property type="project" value="UniProtKB-KW"/>
</dbReference>
<dbReference type="AlphaFoldDB" id="A0A6J6VS78"/>
<dbReference type="GO" id="GO:0005829">
    <property type="term" value="C:cytosol"/>
    <property type="evidence" value="ECO:0007669"/>
    <property type="project" value="TreeGrafter"/>
</dbReference>
<dbReference type="Gene3D" id="3.40.50.300">
    <property type="entry name" value="P-loop containing nucleotide triphosphate hydrolases"/>
    <property type="match status" value="3"/>
</dbReference>
<dbReference type="PANTHER" id="PTHR11070">
    <property type="entry name" value="UVRD / RECB / PCRA DNA HELICASE FAMILY MEMBER"/>
    <property type="match status" value="1"/>
</dbReference>
<dbReference type="EMBL" id="CAFAAB010000007">
    <property type="protein sequence ID" value="CAB4774950.1"/>
    <property type="molecule type" value="Genomic_DNA"/>
</dbReference>
<organism evidence="6">
    <name type="scientific">freshwater metagenome</name>
    <dbReference type="NCBI Taxonomy" id="449393"/>
    <lineage>
        <taxon>unclassified sequences</taxon>
        <taxon>metagenomes</taxon>
        <taxon>ecological metagenomes</taxon>
    </lineage>
</organism>
<evidence type="ECO:0000256" key="4">
    <source>
        <dbReference type="ARBA" id="ARBA00022840"/>
    </source>
</evidence>
<reference evidence="6" key="1">
    <citation type="submission" date="2020-05" db="EMBL/GenBank/DDBJ databases">
        <authorList>
            <person name="Chiriac C."/>
            <person name="Salcher M."/>
            <person name="Ghai R."/>
            <person name="Kavagutti S V."/>
        </authorList>
    </citation>
    <scope>NUCLEOTIDE SEQUENCE</scope>
</reference>
<dbReference type="PROSITE" id="PS51198">
    <property type="entry name" value="UVRD_HELICASE_ATP_BIND"/>
    <property type="match status" value="1"/>
</dbReference>
<accession>A0A6J6VS78</accession>
<dbReference type="GO" id="GO:0003677">
    <property type="term" value="F:DNA binding"/>
    <property type="evidence" value="ECO:0007669"/>
    <property type="project" value="InterPro"/>
</dbReference>
<evidence type="ECO:0000259" key="5">
    <source>
        <dbReference type="PROSITE" id="PS51198"/>
    </source>
</evidence>
<dbReference type="PANTHER" id="PTHR11070:SF45">
    <property type="entry name" value="DNA 3'-5' HELICASE"/>
    <property type="match status" value="1"/>
</dbReference>
<dbReference type="InterPro" id="IPR000212">
    <property type="entry name" value="DNA_helicase_UvrD/REP"/>
</dbReference>
<proteinExistence type="predicted"/>
<feature type="domain" description="UvrD-like helicase ATP-binding" evidence="5">
    <location>
        <begin position="198"/>
        <end position="602"/>
    </location>
</feature>
<protein>
    <submittedName>
        <fullName evidence="6">Unannotated protein</fullName>
    </submittedName>
</protein>
<keyword evidence="2" id="KW-0378">Hydrolase</keyword>
<evidence type="ECO:0000256" key="1">
    <source>
        <dbReference type="ARBA" id="ARBA00022741"/>
    </source>
</evidence>
<dbReference type="InterPro" id="IPR014016">
    <property type="entry name" value="UvrD-like_ATP-bd"/>
</dbReference>
<dbReference type="InterPro" id="IPR027417">
    <property type="entry name" value="P-loop_NTPase"/>
</dbReference>
<keyword evidence="4" id="KW-0067">ATP-binding</keyword>
<sequence>MHEREIAEEQTFLEFAYEAHAQMLADAELSRKRYAVSDGVPGDLSVRDGAMDNFLRRIDHLQIGNTPLFFGRLDFSATSPKGEATYRLGRISIVDLDQNQLIIDWRAPIAEAFYRATAIENFGVTRRRHISIRNRQVLSVEDEYLSDEGAEMADASSTAPAINEEGLVEGGLALGGPAALLAALGRARTGRMGDIVDTIQREQDEIIRTDLNTILLVQGGPGTGKTAVALHRAAYLLYTYRATLERQRGVLVVGPNPVFMGYIGNVLPSLGESGVTLTTVTDLVRGVAVRGKESDELAQLKGDIRMQEVIARALATRQRALRKIMDVPFGRFVLKVTPEETKAIVDRAKRRGGQHNPRRSVVGRELARALADQYRTRSGVTAEHLEIEEVEGGLEEAIRVTAAFKQILQRIWPRLTGQDLLHDLFGAEPLLRVAGRDILTDDEISLLVRSRSEYMSDIPWTDADLALIDEARVLLGPRKKPRGHSRVVDSELTLEDVDQLPDHHRDAALRERTVVTRVVERDFDEAEFVKHGHIVVDEAQDLSAMQLRVIGRRNETGSMTIVGDMAQATTAAASASWDATMEILASTKKPNRVDLSVSYRTPEEVLEFAAPTLHAAMPDLKPPVPVRRAGSAPRVVRSDAASLGATLARVAREELDGVHGGRIAIIVTTTRVGEIVALLAQHGVVAIDPANDLETGLAADIVVIPSEGANGLEFDGVVVVEPAEIASRGGAAGSITPRGLRTLYVSLTRPTRRLAIVHVGELPPSLS</sequence>
<evidence type="ECO:0000256" key="3">
    <source>
        <dbReference type="ARBA" id="ARBA00022806"/>
    </source>
</evidence>
<evidence type="ECO:0000256" key="2">
    <source>
        <dbReference type="ARBA" id="ARBA00022801"/>
    </source>
</evidence>
<dbReference type="GO" id="GO:0005524">
    <property type="term" value="F:ATP binding"/>
    <property type="evidence" value="ECO:0007669"/>
    <property type="project" value="UniProtKB-KW"/>
</dbReference>
<dbReference type="SUPFAM" id="SSF52540">
    <property type="entry name" value="P-loop containing nucleoside triphosphate hydrolases"/>
    <property type="match status" value="1"/>
</dbReference>
<dbReference type="GO" id="GO:0043138">
    <property type="term" value="F:3'-5' DNA helicase activity"/>
    <property type="evidence" value="ECO:0007669"/>
    <property type="project" value="TreeGrafter"/>
</dbReference>
<keyword evidence="3" id="KW-0347">Helicase</keyword>